<keyword evidence="2" id="KW-1185">Reference proteome</keyword>
<reference evidence="1" key="1">
    <citation type="submission" date="2022-08" db="EMBL/GenBank/DDBJ databases">
        <title>Genome Sequence of Fusarium decemcellulare.</title>
        <authorList>
            <person name="Buettner E."/>
        </authorList>
    </citation>
    <scope>NUCLEOTIDE SEQUENCE</scope>
    <source>
        <strain evidence="1">Babe19</strain>
    </source>
</reference>
<evidence type="ECO:0000313" key="1">
    <source>
        <dbReference type="EMBL" id="KAJ3536736.1"/>
    </source>
</evidence>
<accession>A0ACC1SCG3</accession>
<dbReference type="Proteomes" id="UP001148629">
    <property type="component" value="Unassembled WGS sequence"/>
</dbReference>
<gene>
    <name evidence="1" type="ORF">NM208_g6599</name>
</gene>
<name>A0ACC1SCG3_9HYPO</name>
<proteinExistence type="predicted"/>
<sequence>MRQWLELPQVSIGLIFEPIPQGTLPCPTSSFPTPIFVIHLCSEAINSLTYLLLKAMDPSKQPSDDDSFTDSMKLLDIDSRQQNFDPTPFQPLQDADATQPSAADSTDTLQEGWVLLVVDKQDTSSWLDCGDPLQYEWKIHPAMGKRFSSRPERISKMWRAHHFLEPNPSDTDIERGQKQTGSNKHKILASFSNTCVRSKPRASIPTPPSLPFEHTLETPLTQKNGVASPDMVATREHKPAPPSARAETIPAIPAPRRTEGDLRRYAAFTNLAEDDLWSNMSPECKFPCTFCTRTFRTERDWQQHEEALHLSLKKWRCARAGPNYWNQYSEISCVYCGKDSLKDANVSDNDRPNKLQQQPRKADSLDHWRRQLNNLWSRCGFCGHSMHTWNDRAVHLADHFKQGKTMADWIGDWGFDAHILNFVENAIPPHQNHHRRSLPPSTIQKLPIENPLNAFELINLELEHWVNSNKISQPTVQQLQHLDAEEREPRKSWLQDIIISSEDLVKRARARPLKSNTQGRITDLQVFNSRYIFDNCSAEHRLQAYACFAKDREPQVEDEELQLKASRIVWSMAIRSSTPAKMFAGFLDHLIFASTDWLVPFRRRANRKQMDYAQE</sequence>
<evidence type="ECO:0000313" key="2">
    <source>
        <dbReference type="Proteomes" id="UP001148629"/>
    </source>
</evidence>
<protein>
    <submittedName>
        <fullName evidence="1">Uncharacterized protein</fullName>
    </submittedName>
</protein>
<organism evidence="1 2">
    <name type="scientific">Fusarium decemcellulare</name>
    <dbReference type="NCBI Taxonomy" id="57161"/>
    <lineage>
        <taxon>Eukaryota</taxon>
        <taxon>Fungi</taxon>
        <taxon>Dikarya</taxon>
        <taxon>Ascomycota</taxon>
        <taxon>Pezizomycotina</taxon>
        <taxon>Sordariomycetes</taxon>
        <taxon>Hypocreomycetidae</taxon>
        <taxon>Hypocreales</taxon>
        <taxon>Nectriaceae</taxon>
        <taxon>Fusarium</taxon>
        <taxon>Fusarium decemcellulare species complex</taxon>
    </lineage>
</organism>
<comment type="caution">
    <text evidence="1">The sequence shown here is derived from an EMBL/GenBank/DDBJ whole genome shotgun (WGS) entry which is preliminary data.</text>
</comment>
<dbReference type="EMBL" id="JANRMS010000622">
    <property type="protein sequence ID" value="KAJ3536736.1"/>
    <property type="molecule type" value="Genomic_DNA"/>
</dbReference>